<feature type="region of interest" description="Disordered" evidence="1">
    <location>
        <begin position="34"/>
        <end position="62"/>
    </location>
</feature>
<comment type="caution">
    <text evidence="2">The sequence shown here is derived from an EMBL/GenBank/DDBJ whole genome shotgun (WGS) entry which is preliminary data.</text>
</comment>
<name>A0AAE1FK23_PETCI</name>
<reference evidence="2" key="1">
    <citation type="submission" date="2023-10" db="EMBL/GenBank/DDBJ databases">
        <title>Genome assemblies of two species of porcelain crab, Petrolisthes cinctipes and Petrolisthes manimaculis (Anomura: Porcellanidae).</title>
        <authorList>
            <person name="Angst P."/>
        </authorList>
    </citation>
    <scope>NUCLEOTIDE SEQUENCE</scope>
    <source>
        <strain evidence="2">PB745_01</strain>
        <tissue evidence="2">Gill</tissue>
    </source>
</reference>
<evidence type="ECO:0000313" key="2">
    <source>
        <dbReference type="EMBL" id="KAK3873513.1"/>
    </source>
</evidence>
<keyword evidence="3" id="KW-1185">Reference proteome</keyword>
<protein>
    <submittedName>
        <fullName evidence="2">Uncharacterized protein</fullName>
    </submittedName>
</protein>
<feature type="compositionally biased region" description="Polar residues" evidence="1">
    <location>
        <begin position="35"/>
        <end position="48"/>
    </location>
</feature>
<evidence type="ECO:0000313" key="3">
    <source>
        <dbReference type="Proteomes" id="UP001286313"/>
    </source>
</evidence>
<dbReference type="AlphaFoldDB" id="A0AAE1FK23"/>
<accession>A0AAE1FK23</accession>
<organism evidence="2 3">
    <name type="scientific">Petrolisthes cinctipes</name>
    <name type="common">Flat porcelain crab</name>
    <dbReference type="NCBI Taxonomy" id="88211"/>
    <lineage>
        <taxon>Eukaryota</taxon>
        <taxon>Metazoa</taxon>
        <taxon>Ecdysozoa</taxon>
        <taxon>Arthropoda</taxon>
        <taxon>Crustacea</taxon>
        <taxon>Multicrustacea</taxon>
        <taxon>Malacostraca</taxon>
        <taxon>Eumalacostraca</taxon>
        <taxon>Eucarida</taxon>
        <taxon>Decapoda</taxon>
        <taxon>Pleocyemata</taxon>
        <taxon>Anomura</taxon>
        <taxon>Galatheoidea</taxon>
        <taxon>Porcellanidae</taxon>
        <taxon>Petrolisthes</taxon>
    </lineage>
</organism>
<dbReference type="EMBL" id="JAWQEG010002215">
    <property type="protein sequence ID" value="KAK3873513.1"/>
    <property type="molecule type" value="Genomic_DNA"/>
</dbReference>
<sequence length="91" mass="9921">MGALAVTGSPQVCTSITETSTMILLKTPPCLLRNATHTTQSPTPSYNSHVPPMPPSLSSPRITTHHRNMRLHTIHIDSHALRHLSYPSTST</sequence>
<dbReference type="Proteomes" id="UP001286313">
    <property type="component" value="Unassembled WGS sequence"/>
</dbReference>
<gene>
    <name evidence="2" type="ORF">Pcinc_021481</name>
</gene>
<proteinExistence type="predicted"/>
<evidence type="ECO:0000256" key="1">
    <source>
        <dbReference type="SAM" id="MobiDB-lite"/>
    </source>
</evidence>